<evidence type="ECO:0000313" key="2">
    <source>
        <dbReference type="Proteomes" id="UP000815846"/>
    </source>
</evidence>
<dbReference type="EMBL" id="PJAI02000002">
    <property type="protein sequence ID" value="TYK66814.1"/>
    <property type="molecule type" value="Genomic_DNA"/>
</dbReference>
<dbReference type="Proteomes" id="UP000815846">
    <property type="component" value="Unassembled WGS sequence"/>
</dbReference>
<keyword evidence="2" id="KW-1185">Reference proteome</keyword>
<gene>
    <name evidence="1" type="ORF">CWS31_003255</name>
</gene>
<protein>
    <submittedName>
        <fullName evidence="1">Uncharacterized protein</fullName>
    </submittedName>
</protein>
<organism evidence="1 2">
    <name type="scientific">Colwellia echini</name>
    <dbReference type="NCBI Taxonomy" id="1982103"/>
    <lineage>
        <taxon>Bacteria</taxon>
        <taxon>Pseudomonadati</taxon>
        <taxon>Pseudomonadota</taxon>
        <taxon>Gammaproteobacteria</taxon>
        <taxon>Alteromonadales</taxon>
        <taxon>Colwelliaceae</taxon>
        <taxon>Colwellia</taxon>
    </lineage>
</organism>
<accession>A0ABY3N016</accession>
<reference evidence="1 2" key="1">
    <citation type="submission" date="2019-08" db="EMBL/GenBank/DDBJ databases">
        <title>Microbe sample from Colwellia echini.</title>
        <authorList>
            <person name="Christiansen L."/>
            <person name="Pathiraja D."/>
            <person name="Schultz-Johansen M."/>
            <person name="Choi I.-G."/>
            <person name="Stougaard P."/>
        </authorList>
    </citation>
    <scope>NUCLEOTIDE SEQUENCE [LARGE SCALE GENOMIC DNA]</scope>
    <source>
        <strain evidence="1 2">A3</strain>
    </source>
</reference>
<evidence type="ECO:0000313" key="1">
    <source>
        <dbReference type="EMBL" id="TYK66814.1"/>
    </source>
</evidence>
<proteinExistence type="predicted"/>
<name>A0ABY3N016_9GAMM</name>
<comment type="caution">
    <text evidence="1">The sequence shown here is derived from an EMBL/GenBank/DDBJ whole genome shotgun (WGS) entry which is preliminary data.</text>
</comment>
<dbReference type="RefSeq" id="WP_101343873.1">
    <property type="nucleotide sequence ID" value="NZ_PJAI02000002.1"/>
</dbReference>
<sequence length="148" mass="16769">MYINNNAQSNIIYEMQNSVSYNSEKTSGTTIQRQNTTDTVSISKEGLNAKNNWQEISENYDVTNISQREMANMVSNLIDNKLISSTDSLHLMAPRSMNLDPDVKFDLLATTRKSLVFAKESGASMEEIKNKERAIDILETLRNLSNRI</sequence>